<organism evidence="2 3">
    <name type="scientific">Plasmopara halstedii</name>
    <name type="common">Downy mildew of sunflower</name>
    <dbReference type="NCBI Taxonomy" id="4781"/>
    <lineage>
        <taxon>Eukaryota</taxon>
        <taxon>Sar</taxon>
        <taxon>Stramenopiles</taxon>
        <taxon>Oomycota</taxon>
        <taxon>Peronosporomycetes</taxon>
        <taxon>Peronosporales</taxon>
        <taxon>Peronosporaceae</taxon>
        <taxon>Plasmopara</taxon>
    </lineage>
</organism>
<dbReference type="AlphaFoldDB" id="A0A0P1ABT9"/>
<dbReference type="RefSeq" id="XP_024574417.1">
    <property type="nucleotide sequence ID" value="XM_024723441.1"/>
</dbReference>
<proteinExistence type="predicted"/>
<sequence length="158" mass="17924">MDTYMFVLLVLVALLSVVAATNDTLSVQSVPSPALKNSSVTTKAVNGAMPVNVNDENRMSREFWHPREFNPQQTYDKIVKSLKQDELLLLKPELKKLANEMHKHNQRHDPEKNAYLQLTQMVIKSHGEGGLSRMIGVQKLSKHAMTDETIHRSHLILK</sequence>
<feature type="signal peptide" evidence="1">
    <location>
        <begin position="1"/>
        <end position="20"/>
    </location>
</feature>
<name>A0A0P1ABT9_PLAHL</name>
<dbReference type="GeneID" id="36401141"/>
<evidence type="ECO:0000256" key="1">
    <source>
        <dbReference type="SAM" id="SignalP"/>
    </source>
</evidence>
<dbReference type="Proteomes" id="UP000054928">
    <property type="component" value="Unassembled WGS sequence"/>
</dbReference>
<protein>
    <submittedName>
        <fullName evidence="2">RxLR-like protein</fullName>
    </submittedName>
</protein>
<keyword evidence="3" id="KW-1185">Reference proteome</keyword>
<dbReference type="EMBL" id="CCYD01000291">
    <property type="protein sequence ID" value="CEG38048.1"/>
    <property type="molecule type" value="Genomic_DNA"/>
</dbReference>
<evidence type="ECO:0000313" key="2">
    <source>
        <dbReference type="EMBL" id="CEG38048.1"/>
    </source>
</evidence>
<evidence type="ECO:0000313" key="3">
    <source>
        <dbReference type="Proteomes" id="UP000054928"/>
    </source>
</evidence>
<keyword evidence="1" id="KW-0732">Signal</keyword>
<accession>A0A0P1ABT9</accession>
<reference evidence="3" key="1">
    <citation type="submission" date="2014-09" db="EMBL/GenBank/DDBJ databases">
        <authorList>
            <person name="Sharma Rahul"/>
            <person name="Thines Marco"/>
        </authorList>
    </citation>
    <scope>NUCLEOTIDE SEQUENCE [LARGE SCALE GENOMIC DNA]</scope>
</reference>
<feature type="chain" id="PRO_5006058533" evidence="1">
    <location>
        <begin position="21"/>
        <end position="158"/>
    </location>
</feature>